<dbReference type="InterPro" id="IPR049227">
    <property type="entry name" value="DUF6824"/>
</dbReference>
<gene>
    <name evidence="3" type="ORF">CYCCA115_LOCUS21257</name>
</gene>
<proteinExistence type="predicted"/>
<dbReference type="AlphaFoldDB" id="A0AAD2JNN1"/>
<reference evidence="3" key="1">
    <citation type="submission" date="2023-08" db="EMBL/GenBank/DDBJ databases">
        <authorList>
            <person name="Audoor S."/>
            <person name="Bilcke G."/>
        </authorList>
    </citation>
    <scope>NUCLEOTIDE SEQUENCE</scope>
</reference>
<evidence type="ECO:0000256" key="1">
    <source>
        <dbReference type="SAM" id="MobiDB-lite"/>
    </source>
</evidence>
<evidence type="ECO:0000259" key="2">
    <source>
        <dbReference type="Pfam" id="PF20710"/>
    </source>
</evidence>
<feature type="compositionally biased region" description="Polar residues" evidence="1">
    <location>
        <begin position="385"/>
        <end position="394"/>
    </location>
</feature>
<feature type="domain" description="DUF6824" evidence="2">
    <location>
        <begin position="493"/>
        <end position="575"/>
    </location>
</feature>
<dbReference type="EMBL" id="CAKOGP040002214">
    <property type="protein sequence ID" value="CAJ1965664.1"/>
    <property type="molecule type" value="Genomic_DNA"/>
</dbReference>
<evidence type="ECO:0000313" key="4">
    <source>
        <dbReference type="Proteomes" id="UP001295423"/>
    </source>
</evidence>
<dbReference type="Proteomes" id="UP001295423">
    <property type="component" value="Unassembled WGS sequence"/>
</dbReference>
<keyword evidence="4" id="KW-1185">Reference proteome</keyword>
<evidence type="ECO:0000313" key="3">
    <source>
        <dbReference type="EMBL" id="CAJ1965664.1"/>
    </source>
</evidence>
<accession>A0AAD2JNN1</accession>
<dbReference type="Pfam" id="PF20710">
    <property type="entry name" value="DUF6824"/>
    <property type="match status" value="1"/>
</dbReference>
<comment type="caution">
    <text evidence="3">The sequence shown here is derived from an EMBL/GenBank/DDBJ whole genome shotgun (WGS) entry which is preliminary data.</text>
</comment>
<organism evidence="3 4">
    <name type="scientific">Cylindrotheca closterium</name>
    <dbReference type="NCBI Taxonomy" id="2856"/>
    <lineage>
        <taxon>Eukaryota</taxon>
        <taxon>Sar</taxon>
        <taxon>Stramenopiles</taxon>
        <taxon>Ochrophyta</taxon>
        <taxon>Bacillariophyta</taxon>
        <taxon>Bacillariophyceae</taxon>
        <taxon>Bacillariophycidae</taxon>
        <taxon>Bacillariales</taxon>
        <taxon>Bacillariaceae</taxon>
        <taxon>Cylindrotheca</taxon>
    </lineage>
</organism>
<name>A0AAD2JNN1_9STRA</name>
<protein>
    <recommendedName>
        <fullName evidence="2">DUF6824 domain-containing protein</fullName>
    </recommendedName>
</protein>
<sequence length="595" mass="67509">MNRNVPEAIFIFEEQSTSAICATTTAQCAKIPLGFSKARRHVSLQQPGSPNDAVDQEKKDIDEHLASTMKNMSVREREAALEEVNGIVDKDQETAMEDPAVLDRNLIELNEHLQKIKSNSIYETAESMDPDHVQNRKFRLMFLRCKRYDPKGAAEHIIGFFETKEWLFGKEKLCKDITLDDLSEEERVLVQKGLSQGISRDVGGRMVCAYMRGMVKNKDAMNECRAKYYTLMALAESEETQIKGMIALLYVVGDYYKDHTGGSDGMAKLGRVAPTLPIHWAGFHFCCDNTVQYVLIRALVLTMPKHLAAKFRCHKGTHIECVYSMRTYGIPPSALPIPDTGANKPPLMYHHTIWYQNREEIDREKDRMLGMKQHHRIRSRENEQLQEAPTNTANIIPDDDDEESFGEPLAVDSRVPLINDFGFFFMEEGNAEQLQQLPQTQTRMQGAPKGVFLGGQSEEPPLFVAPGWQSQIDATGGFFLNVNNTSITPRRTDVLFGPKHMYHPGTLHLQQMISQQLPVFESIAHRTDKTKFVGTLVQYMKASGNRFLTVDKGSNRWVEVDDKVARNKVAKIFRNKRRTTGLGPSFYENQRAAAK</sequence>
<feature type="region of interest" description="Disordered" evidence="1">
    <location>
        <begin position="382"/>
        <end position="404"/>
    </location>
</feature>